<comment type="catalytic activity">
    <reaction evidence="1 9">
        <text>guanosine(46) in tRNA + S-adenosyl-L-methionine = N(7)-methylguanosine(46) in tRNA + S-adenosyl-L-homocysteine</text>
        <dbReference type="Rhea" id="RHEA:42708"/>
        <dbReference type="Rhea" id="RHEA-COMP:10188"/>
        <dbReference type="Rhea" id="RHEA-COMP:10189"/>
        <dbReference type="ChEBI" id="CHEBI:57856"/>
        <dbReference type="ChEBI" id="CHEBI:59789"/>
        <dbReference type="ChEBI" id="CHEBI:74269"/>
        <dbReference type="ChEBI" id="CHEBI:74480"/>
        <dbReference type="EC" id="2.1.1.33"/>
    </reaction>
</comment>
<keyword evidence="3 9" id="KW-0489">Methyltransferase</keyword>
<comment type="pathway">
    <text evidence="7 9">tRNA modification; N(7)-methylguanine-tRNA biosynthesis.</text>
</comment>
<evidence type="ECO:0000313" key="11">
    <source>
        <dbReference type="Proteomes" id="UP000268059"/>
    </source>
</evidence>
<feature type="binding site" evidence="9">
    <location>
        <begin position="192"/>
        <end position="195"/>
    </location>
    <ligand>
        <name>substrate</name>
    </ligand>
</feature>
<proteinExistence type="inferred from homology"/>
<feature type="binding site" evidence="9">
    <location>
        <position position="96"/>
    </location>
    <ligand>
        <name>S-adenosyl-L-methionine</name>
        <dbReference type="ChEBI" id="CHEBI:59789"/>
    </ligand>
</feature>
<feature type="binding site" evidence="9">
    <location>
        <position position="44"/>
    </location>
    <ligand>
        <name>S-adenosyl-L-methionine</name>
        <dbReference type="ChEBI" id="CHEBI:59789"/>
    </ligand>
</feature>
<keyword evidence="5 9" id="KW-0949">S-adenosyl-L-methionine</keyword>
<evidence type="ECO:0000256" key="9">
    <source>
        <dbReference type="HAMAP-Rule" id="MF_01057"/>
    </source>
</evidence>
<dbReference type="Gene3D" id="3.40.50.150">
    <property type="entry name" value="Vaccinia Virus protein VP39"/>
    <property type="match status" value="1"/>
</dbReference>
<keyword evidence="11" id="KW-1185">Reference proteome</keyword>
<evidence type="ECO:0000256" key="5">
    <source>
        <dbReference type="ARBA" id="ARBA00022691"/>
    </source>
</evidence>
<dbReference type="InterPro" id="IPR055361">
    <property type="entry name" value="tRNA_methyltr_TrmB_bact"/>
</dbReference>
<dbReference type="PANTHER" id="PTHR23417">
    <property type="entry name" value="3-DEOXY-D-MANNO-OCTULOSONIC-ACID TRANSFERASE/TRNA GUANINE-N 7 - -METHYLTRANSFERASE"/>
    <property type="match status" value="1"/>
</dbReference>
<name>A0A3G9J642_9FIRM</name>
<evidence type="ECO:0000256" key="2">
    <source>
        <dbReference type="ARBA" id="ARBA00003015"/>
    </source>
</evidence>
<dbReference type="UniPathway" id="UPA00989"/>
<dbReference type="RefSeq" id="WP_125119494.1">
    <property type="nucleotide sequence ID" value="NZ_AP019309.1"/>
</dbReference>
<evidence type="ECO:0000313" key="10">
    <source>
        <dbReference type="EMBL" id="BBH26657.1"/>
    </source>
</evidence>
<dbReference type="HAMAP" id="MF_01057">
    <property type="entry name" value="tRNA_methyltr_TrmB"/>
    <property type="match status" value="1"/>
</dbReference>
<evidence type="ECO:0000256" key="6">
    <source>
        <dbReference type="ARBA" id="ARBA00022694"/>
    </source>
</evidence>
<dbReference type="PANTHER" id="PTHR23417:SF14">
    <property type="entry name" value="PENTACOTRIPEPTIDE-REPEAT REGION OF PRORP DOMAIN-CONTAINING PROTEIN"/>
    <property type="match status" value="1"/>
</dbReference>
<organism evidence="10 11">
    <name type="scientific">Intestinibaculum porci</name>
    <dbReference type="NCBI Taxonomy" id="2487118"/>
    <lineage>
        <taxon>Bacteria</taxon>
        <taxon>Bacillati</taxon>
        <taxon>Bacillota</taxon>
        <taxon>Erysipelotrichia</taxon>
        <taxon>Erysipelotrichales</taxon>
        <taxon>Erysipelotrichaceae</taxon>
        <taxon>Intestinibaculum</taxon>
    </lineage>
</organism>
<dbReference type="OrthoDB" id="9802090at2"/>
<dbReference type="NCBIfam" id="NF001080">
    <property type="entry name" value="PRK00121.2-2"/>
    <property type="match status" value="1"/>
</dbReference>
<dbReference type="EC" id="2.1.1.33" evidence="9"/>
<reference evidence="10 11" key="1">
    <citation type="submission" date="2018-11" db="EMBL/GenBank/DDBJ databases">
        <title>Novel Erysipelotrichaceae bacterium isolated from small intestine of a swine.</title>
        <authorList>
            <person name="Kim J.S."/>
            <person name="Choe H."/>
            <person name="Lee Y.R."/>
            <person name="Kim K.M."/>
            <person name="Park D.S."/>
        </authorList>
    </citation>
    <scope>NUCLEOTIDE SEQUENCE [LARGE SCALE GENOMIC DNA]</scope>
    <source>
        <strain evidence="10 11">SG0102</strain>
    </source>
</reference>
<dbReference type="KEGG" id="ebm:SG0102_15910"/>
<evidence type="ECO:0000256" key="4">
    <source>
        <dbReference type="ARBA" id="ARBA00022679"/>
    </source>
</evidence>
<feature type="binding site" evidence="9">
    <location>
        <position position="118"/>
    </location>
    <ligand>
        <name>S-adenosyl-L-methionine</name>
        <dbReference type="ChEBI" id="CHEBI:59789"/>
    </ligand>
</feature>
<comment type="caution">
    <text evidence="9">Lacks conserved residue(s) required for the propagation of feature annotation.</text>
</comment>
<evidence type="ECO:0000256" key="3">
    <source>
        <dbReference type="ARBA" id="ARBA00022603"/>
    </source>
</evidence>
<evidence type="ECO:0000256" key="7">
    <source>
        <dbReference type="ARBA" id="ARBA00060552"/>
    </source>
</evidence>
<dbReference type="Pfam" id="PF02390">
    <property type="entry name" value="Methyltransf_4"/>
    <property type="match status" value="1"/>
</dbReference>
<dbReference type="Proteomes" id="UP000268059">
    <property type="component" value="Chromosome"/>
</dbReference>
<feature type="binding site" evidence="9">
    <location>
        <position position="122"/>
    </location>
    <ligand>
        <name>substrate</name>
    </ligand>
</feature>
<dbReference type="AlphaFoldDB" id="A0A3G9J642"/>
<comment type="function">
    <text evidence="2 9">Catalyzes the formation of N(7)-methylguanine at position 46 (m7G46) in tRNA.</text>
</comment>
<dbReference type="GO" id="GO:0043527">
    <property type="term" value="C:tRNA methyltransferase complex"/>
    <property type="evidence" value="ECO:0007669"/>
    <property type="project" value="TreeGrafter"/>
</dbReference>
<keyword evidence="6 9" id="KW-0819">tRNA processing</keyword>
<dbReference type="PROSITE" id="PS51625">
    <property type="entry name" value="SAM_MT_TRMB"/>
    <property type="match status" value="1"/>
</dbReference>
<dbReference type="SUPFAM" id="SSF53335">
    <property type="entry name" value="S-adenosyl-L-methionine-dependent methyltransferases"/>
    <property type="match status" value="1"/>
</dbReference>
<sequence length="222" mass="25790">MRLRNNPDALDILQAHSDLCFVNPKDMAGKWHDVFGNDHPIFIEIGMGKGDFILENARRYPDINFIGIEKYTTVCAIALNKGIEEHLPNLRYMKEDATVLPEVFAPGEVAQIFLNFSDPWPKKRHAKRRLTYPTFLDIYKILLKEEGHLVLKTDNRGLFEYSLASFANYGLYFNDICLDLHHSEGYEDNIETEYERKFAPRGPIYRADVIYKERENGSLNKD</sequence>
<accession>A0A3G9J642</accession>
<evidence type="ECO:0000256" key="8">
    <source>
        <dbReference type="ARBA" id="ARBA00060767"/>
    </source>
</evidence>
<dbReference type="EMBL" id="AP019309">
    <property type="protein sequence ID" value="BBH26657.1"/>
    <property type="molecule type" value="Genomic_DNA"/>
</dbReference>
<protein>
    <recommendedName>
        <fullName evidence="9">tRNA (guanine-N(7)-)-methyltransferase</fullName>
        <ecNumber evidence="9">2.1.1.33</ecNumber>
    </recommendedName>
    <alternativeName>
        <fullName evidence="9">tRNA (guanine(46)-N(7))-methyltransferase</fullName>
    </alternativeName>
    <alternativeName>
        <fullName evidence="9">tRNA(m7G46)-methyltransferase</fullName>
    </alternativeName>
</protein>
<dbReference type="InParanoid" id="A0A3G9J642"/>
<dbReference type="InterPro" id="IPR029063">
    <property type="entry name" value="SAM-dependent_MTases_sf"/>
</dbReference>
<evidence type="ECO:0000256" key="1">
    <source>
        <dbReference type="ARBA" id="ARBA00000142"/>
    </source>
</evidence>
<dbReference type="NCBIfam" id="TIGR00091">
    <property type="entry name" value="tRNA (guanosine(46)-N7)-methyltransferase TrmB"/>
    <property type="match status" value="1"/>
</dbReference>
<dbReference type="GO" id="GO:0008176">
    <property type="term" value="F:tRNA (guanine(46)-N7)-methyltransferase activity"/>
    <property type="evidence" value="ECO:0007669"/>
    <property type="project" value="UniProtKB-UniRule"/>
</dbReference>
<dbReference type="InterPro" id="IPR003358">
    <property type="entry name" value="tRNA_(Gua-N-7)_MeTrfase_Trmb"/>
</dbReference>
<keyword evidence="4 9" id="KW-0808">Transferase</keyword>
<dbReference type="FunFam" id="3.40.50.150:FF:000035">
    <property type="entry name" value="tRNA (guanine-N(7)-)-methyltransferase"/>
    <property type="match status" value="1"/>
</dbReference>
<feature type="binding site" evidence="9">
    <location>
        <position position="154"/>
    </location>
    <ligand>
        <name>substrate</name>
    </ligand>
</feature>
<feature type="binding site" evidence="9">
    <location>
        <position position="69"/>
    </location>
    <ligand>
        <name>S-adenosyl-L-methionine</name>
        <dbReference type="ChEBI" id="CHEBI:59789"/>
    </ligand>
</feature>
<comment type="similarity">
    <text evidence="8 9">Belongs to the class I-like SAM-binding methyltransferase superfamily. TrmB family.</text>
</comment>
<gene>
    <name evidence="9 10" type="primary">trmB</name>
    <name evidence="10" type="ORF">SG0102_15910</name>
</gene>
<dbReference type="FunCoup" id="A0A3G9J642">
    <property type="interactions" value="326"/>
</dbReference>